<reference evidence="2 3" key="1">
    <citation type="submission" date="2014-09" db="EMBL/GenBank/DDBJ databases">
        <authorList>
            <person name="Grob C."/>
            <person name="Taubert M."/>
            <person name="Howat A.M."/>
            <person name="Burns O.J."/>
            <person name="Dixon J.L."/>
            <person name="Chen Y."/>
            <person name="Murrell J.C."/>
        </authorList>
    </citation>
    <scope>NUCLEOTIDE SEQUENCE [LARGE SCALE GENOMIC DNA]</scope>
    <source>
        <strain evidence="2">L4</strain>
    </source>
</reference>
<dbReference type="EMBL" id="JRQD01000005">
    <property type="protein sequence ID" value="KGM06207.1"/>
    <property type="molecule type" value="Genomic_DNA"/>
</dbReference>
<dbReference type="AlphaFoldDB" id="A0A0A0BEX7"/>
<organism evidence="2 3">
    <name type="scientific">Methylophaga thiooxydans</name>
    <dbReference type="NCBI Taxonomy" id="392484"/>
    <lineage>
        <taxon>Bacteria</taxon>
        <taxon>Pseudomonadati</taxon>
        <taxon>Pseudomonadota</taxon>
        <taxon>Gammaproteobacteria</taxon>
        <taxon>Thiotrichales</taxon>
        <taxon>Piscirickettsiaceae</taxon>
        <taxon>Methylophaga</taxon>
    </lineage>
</organism>
<gene>
    <name evidence="2" type="ORF">LP43_2080</name>
</gene>
<dbReference type="RefSeq" id="WP_036314901.1">
    <property type="nucleotide sequence ID" value="NZ_JRQD01000005.1"/>
</dbReference>
<proteinExistence type="predicted"/>
<dbReference type="STRING" id="392484.LP43_2080"/>
<evidence type="ECO:0000256" key="1">
    <source>
        <dbReference type="SAM" id="Phobius"/>
    </source>
</evidence>
<comment type="caution">
    <text evidence="2">The sequence shown here is derived from an EMBL/GenBank/DDBJ whole genome shotgun (WGS) entry which is preliminary data.</text>
</comment>
<feature type="transmembrane region" description="Helical" evidence="1">
    <location>
        <begin position="69"/>
        <end position="89"/>
    </location>
</feature>
<sequence length="132" mass="15525">MDKIIENIADPSWWFTIITGIFIAWLIKQSPKWLKSWSRSSKARELKKIKKLRWNPWDVHYQIAIERSFFLVFSGVGLFYLGLLIASPLKDAFDKSITVGLILMSPAFILEIIWLKRNSFLKQLLYHARKIA</sequence>
<feature type="transmembrane region" description="Helical" evidence="1">
    <location>
        <begin position="95"/>
        <end position="115"/>
    </location>
</feature>
<keyword evidence="1" id="KW-1133">Transmembrane helix</keyword>
<accession>A0A0A0BEX7</accession>
<dbReference type="Proteomes" id="UP000029999">
    <property type="component" value="Unassembled WGS sequence"/>
</dbReference>
<name>A0A0A0BEX7_9GAMM</name>
<protein>
    <submittedName>
        <fullName evidence="2">Uncharacterized protein</fullName>
    </submittedName>
</protein>
<evidence type="ECO:0000313" key="3">
    <source>
        <dbReference type="Proteomes" id="UP000029999"/>
    </source>
</evidence>
<evidence type="ECO:0000313" key="2">
    <source>
        <dbReference type="EMBL" id="KGM06207.1"/>
    </source>
</evidence>
<feature type="transmembrane region" description="Helical" evidence="1">
    <location>
        <begin position="12"/>
        <end position="27"/>
    </location>
</feature>
<keyword evidence="1" id="KW-0472">Membrane</keyword>
<keyword evidence="1" id="KW-0812">Transmembrane</keyword>